<evidence type="ECO:0000256" key="1">
    <source>
        <dbReference type="SAM" id="MobiDB-lite"/>
    </source>
</evidence>
<feature type="compositionally biased region" description="Basic and acidic residues" evidence="1">
    <location>
        <begin position="65"/>
        <end position="75"/>
    </location>
</feature>
<evidence type="ECO:0000256" key="2">
    <source>
        <dbReference type="SAM" id="SignalP"/>
    </source>
</evidence>
<proteinExistence type="predicted"/>
<gene>
    <name evidence="3" type="ORF">OCBIM_22027950mg</name>
</gene>
<feature type="chain" id="PRO_5005583278" description="Secreted protein" evidence="2">
    <location>
        <begin position="20"/>
        <end position="90"/>
    </location>
</feature>
<evidence type="ECO:0000313" key="3">
    <source>
        <dbReference type="EMBL" id="KOF80393.1"/>
    </source>
</evidence>
<feature type="region of interest" description="Disordered" evidence="1">
    <location>
        <begin position="25"/>
        <end position="90"/>
    </location>
</feature>
<feature type="non-terminal residue" evidence="3">
    <location>
        <position position="90"/>
    </location>
</feature>
<name>A0A0L8GTT6_OCTBM</name>
<protein>
    <recommendedName>
        <fullName evidence="4">Secreted protein</fullName>
    </recommendedName>
</protein>
<dbReference type="AlphaFoldDB" id="A0A0L8GTT6"/>
<feature type="compositionally biased region" description="Basic and acidic residues" evidence="1">
    <location>
        <begin position="41"/>
        <end position="51"/>
    </location>
</feature>
<accession>A0A0L8GTT6</accession>
<feature type="signal peptide" evidence="2">
    <location>
        <begin position="1"/>
        <end position="19"/>
    </location>
</feature>
<sequence>MRLLISLAIISLVVMVCCSHPMEMRKKKDGDEKAMPLNTDRNSHAEKRAKEVLMFGNQQNSPRVKKSDPKPDKEVPLTGLNSDEDSKEHR</sequence>
<feature type="compositionally biased region" description="Basic and acidic residues" evidence="1">
    <location>
        <begin position="25"/>
        <end position="34"/>
    </location>
</feature>
<keyword evidence="2" id="KW-0732">Signal</keyword>
<organism evidence="3">
    <name type="scientific">Octopus bimaculoides</name>
    <name type="common">California two-spotted octopus</name>
    <dbReference type="NCBI Taxonomy" id="37653"/>
    <lineage>
        <taxon>Eukaryota</taxon>
        <taxon>Metazoa</taxon>
        <taxon>Spiralia</taxon>
        <taxon>Lophotrochozoa</taxon>
        <taxon>Mollusca</taxon>
        <taxon>Cephalopoda</taxon>
        <taxon>Coleoidea</taxon>
        <taxon>Octopodiformes</taxon>
        <taxon>Octopoda</taxon>
        <taxon>Incirrata</taxon>
        <taxon>Octopodidae</taxon>
        <taxon>Octopus</taxon>
    </lineage>
</organism>
<reference evidence="3" key="1">
    <citation type="submission" date="2015-07" db="EMBL/GenBank/DDBJ databases">
        <title>MeaNS - Measles Nucleotide Surveillance Program.</title>
        <authorList>
            <person name="Tran T."/>
            <person name="Druce J."/>
        </authorList>
    </citation>
    <scope>NUCLEOTIDE SEQUENCE</scope>
    <source>
        <strain evidence="3">UCB-OBI-ISO-001</strain>
        <tissue evidence="3">Gonad</tissue>
    </source>
</reference>
<evidence type="ECO:0008006" key="4">
    <source>
        <dbReference type="Google" id="ProtNLM"/>
    </source>
</evidence>
<dbReference type="EMBL" id="KQ420409">
    <property type="protein sequence ID" value="KOF80393.1"/>
    <property type="molecule type" value="Genomic_DNA"/>
</dbReference>